<gene>
    <name evidence="2" type="ORF">B7463_g10627</name>
</gene>
<comment type="similarity">
    <text evidence="1">Belongs to the Cyclase 1 superfamily.</text>
</comment>
<dbReference type="GO" id="GO:0004061">
    <property type="term" value="F:arylformamidase activity"/>
    <property type="evidence" value="ECO:0007669"/>
    <property type="project" value="InterPro"/>
</dbReference>
<dbReference type="SUPFAM" id="SSF102198">
    <property type="entry name" value="Putative cyclase"/>
    <property type="match status" value="1"/>
</dbReference>
<feature type="non-terminal residue" evidence="2">
    <location>
        <position position="228"/>
    </location>
</feature>
<dbReference type="GO" id="GO:0019441">
    <property type="term" value="P:L-tryptophan catabolic process to kynurenine"/>
    <property type="evidence" value="ECO:0007669"/>
    <property type="project" value="InterPro"/>
</dbReference>
<comment type="caution">
    <text evidence="2">The sequence shown here is derived from an EMBL/GenBank/DDBJ whole genome shotgun (WGS) entry which is preliminary data.</text>
</comment>
<dbReference type="InterPro" id="IPR007325">
    <property type="entry name" value="KFase/CYL"/>
</dbReference>
<dbReference type="Proteomes" id="UP000258309">
    <property type="component" value="Unassembled WGS sequence"/>
</dbReference>
<proteinExistence type="inferred from homology"/>
<dbReference type="STRING" id="5539.A0A3E2GX36"/>
<dbReference type="OrthoDB" id="5396at2759"/>
<evidence type="ECO:0000313" key="2">
    <source>
        <dbReference type="EMBL" id="RFU25714.1"/>
    </source>
</evidence>
<evidence type="ECO:0000256" key="1">
    <source>
        <dbReference type="ARBA" id="ARBA00007865"/>
    </source>
</evidence>
<dbReference type="Gene3D" id="3.50.30.50">
    <property type="entry name" value="Putative cyclase"/>
    <property type="match status" value="1"/>
</dbReference>
<keyword evidence="3" id="KW-1185">Reference proteome</keyword>
<accession>A0A3E2GX36</accession>
<feature type="non-terminal residue" evidence="2">
    <location>
        <position position="1"/>
    </location>
</feature>
<name>A0A3E2GX36_SCYLI</name>
<evidence type="ECO:0008006" key="4">
    <source>
        <dbReference type="Google" id="ProtNLM"/>
    </source>
</evidence>
<reference evidence="2 3" key="1">
    <citation type="submission" date="2018-05" db="EMBL/GenBank/DDBJ databases">
        <title>Draft genome sequence of Scytalidium lignicola DSM 105466, a ubiquitous saprotrophic fungus.</title>
        <authorList>
            <person name="Buettner E."/>
            <person name="Gebauer A.M."/>
            <person name="Hofrichter M."/>
            <person name="Liers C."/>
            <person name="Kellner H."/>
        </authorList>
    </citation>
    <scope>NUCLEOTIDE SEQUENCE [LARGE SCALE GENOMIC DNA]</scope>
    <source>
        <strain evidence="2 3">DSM 105466</strain>
    </source>
</reference>
<dbReference type="EMBL" id="NCSJ02000311">
    <property type="protein sequence ID" value="RFU25714.1"/>
    <property type="molecule type" value="Genomic_DNA"/>
</dbReference>
<dbReference type="Pfam" id="PF04199">
    <property type="entry name" value="Cyclase"/>
    <property type="match status" value="1"/>
</dbReference>
<dbReference type="AlphaFoldDB" id="A0A3E2GX36"/>
<dbReference type="PANTHER" id="PTHR34861">
    <property type="match status" value="1"/>
</dbReference>
<evidence type="ECO:0000313" key="3">
    <source>
        <dbReference type="Proteomes" id="UP000258309"/>
    </source>
</evidence>
<dbReference type="OMA" id="NIWVENG"/>
<sequence>MALVTPAFTELPLDKTGPAGFQEAKKFYSGFNQNDLQTSGALGINIWVENGGIVGRGVLLDYVAWTEKKGIKVDPLTRYGIPVEHLRQLVEEENIVTRPGDILFIRSGFTKAYEALSDVEKAESPRLKEGTFIGVESSIEVARWIWENQFAAVAGDMPGFEQSPIWNAPVQLHQWLLAGWGCPIGEMFYLEELAKECQRLGRNTFFMSSMPLKVIGGVASPPNAVGIL</sequence>
<protein>
    <recommendedName>
        <fullName evidence="4">Cyclase</fullName>
    </recommendedName>
</protein>
<dbReference type="InterPro" id="IPR037175">
    <property type="entry name" value="KFase_sf"/>
</dbReference>
<organism evidence="2 3">
    <name type="scientific">Scytalidium lignicola</name>
    <name type="common">Hyphomycete</name>
    <dbReference type="NCBI Taxonomy" id="5539"/>
    <lineage>
        <taxon>Eukaryota</taxon>
        <taxon>Fungi</taxon>
        <taxon>Dikarya</taxon>
        <taxon>Ascomycota</taxon>
        <taxon>Pezizomycotina</taxon>
        <taxon>Leotiomycetes</taxon>
        <taxon>Leotiomycetes incertae sedis</taxon>
        <taxon>Scytalidium</taxon>
    </lineage>
</organism>
<dbReference type="PANTHER" id="PTHR34861:SF11">
    <property type="entry name" value="CYCLASE"/>
    <property type="match status" value="1"/>
</dbReference>